<comment type="caution">
    <text evidence="1">The sequence shown here is derived from an EMBL/GenBank/DDBJ whole genome shotgun (WGS) entry which is preliminary data.</text>
</comment>
<reference evidence="1" key="1">
    <citation type="submission" date="2020-10" db="EMBL/GenBank/DDBJ databases">
        <authorList>
            <person name="Han B."/>
            <person name="Lu T."/>
            <person name="Zhao Q."/>
            <person name="Huang X."/>
            <person name="Zhao Y."/>
        </authorList>
    </citation>
    <scope>NUCLEOTIDE SEQUENCE</scope>
</reference>
<proteinExistence type="predicted"/>
<name>A0A811S0K2_9POAL</name>
<organism evidence="1 2">
    <name type="scientific">Miscanthus lutarioriparius</name>
    <dbReference type="NCBI Taxonomy" id="422564"/>
    <lineage>
        <taxon>Eukaryota</taxon>
        <taxon>Viridiplantae</taxon>
        <taxon>Streptophyta</taxon>
        <taxon>Embryophyta</taxon>
        <taxon>Tracheophyta</taxon>
        <taxon>Spermatophyta</taxon>
        <taxon>Magnoliopsida</taxon>
        <taxon>Liliopsida</taxon>
        <taxon>Poales</taxon>
        <taxon>Poaceae</taxon>
        <taxon>PACMAD clade</taxon>
        <taxon>Panicoideae</taxon>
        <taxon>Andropogonodae</taxon>
        <taxon>Andropogoneae</taxon>
        <taxon>Saccharinae</taxon>
        <taxon>Miscanthus</taxon>
    </lineage>
</organism>
<dbReference type="AlphaFoldDB" id="A0A811S0K2"/>
<evidence type="ECO:0000313" key="1">
    <source>
        <dbReference type="EMBL" id="CAD6334850.1"/>
    </source>
</evidence>
<gene>
    <name evidence="1" type="ORF">NCGR_LOCUS58948</name>
</gene>
<protein>
    <submittedName>
        <fullName evidence="1">Uncharacterized protein</fullName>
    </submittedName>
</protein>
<accession>A0A811S0K2</accession>
<sequence>MAKLFLFPEYFSETLVTDLFLLPRLARAHHRPFLSSSTSPRARRLRVRATSVPALGRRRPQGVGDTGLGVNRAGHGYAGVGFEHARHKDAGLGFKCAGRGDASLGGKRAGSGNTVQRPLPPDVTALLQYLPTDPR</sequence>
<dbReference type="EMBL" id="CAJGYO010000017">
    <property type="protein sequence ID" value="CAD6334850.1"/>
    <property type="molecule type" value="Genomic_DNA"/>
</dbReference>
<keyword evidence="2" id="KW-1185">Reference proteome</keyword>
<dbReference type="Proteomes" id="UP000604825">
    <property type="component" value="Unassembled WGS sequence"/>
</dbReference>
<evidence type="ECO:0000313" key="2">
    <source>
        <dbReference type="Proteomes" id="UP000604825"/>
    </source>
</evidence>